<evidence type="ECO:0000256" key="1">
    <source>
        <dbReference type="ARBA" id="ARBA00004434"/>
    </source>
</evidence>
<proteinExistence type="inferred from homology"/>
<feature type="transmembrane region" description="Helical" evidence="14">
    <location>
        <begin position="37"/>
        <end position="56"/>
    </location>
</feature>
<keyword evidence="8" id="KW-0249">Electron transport</keyword>
<evidence type="ECO:0000256" key="11">
    <source>
        <dbReference type="ARBA" id="ARBA00023136"/>
    </source>
</evidence>
<accession>A0A058Z2F3</accession>
<evidence type="ECO:0000256" key="3">
    <source>
        <dbReference type="ARBA" id="ARBA00018681"/>
    </source>
</evidence>
<evidence type="ECO:0000256" key="12">
    <source>
        <dbReference type="ARBA" id="ARBA00030212"/>
    </source>
</evidence>
<dbReference type="GeneID" id="20529959"/>
<evidence type="ECO:0000256" key="8">
    <source>
        <dbReference type="ARBA" id="ARBA00022982"/>
    </source>
</evidence>
<evidence type="ECO:0000256" key="9">
    <source>
        <dbReference type="ARBA" id="ARBA00022989"/>
    </source>
</evidence>
<comment type="subcellular location">
    <subcellularLocation>
        <location evidence="1">Mitochondrion inner membrane</location>
        <topology evidence="1">Single-pass membrane protein</topology>
    </subcellularLocation>
</comment>
<dbReference type="InterPro" id="IPR009866">
    <property type="entry name" value="NADH_UbQ_OxRdtase_NDUFB4_su"/>
</dbReference>
<dbReference type="GO" id="GO:0005743">
    <property type="term" value="C:mitochondrial inner membrane"/>
    <property type="evidence" value="ECO:0007669"/>
    <property type="project" value="UniProtKB-SubCell"/>
</dbReference>
<evidence type="ECO:0000256" key="14">
    <source>
        <dbReference type="SAM" id="Phobius"/>
    </source>
</evidence>
<organism evidence="15">
    <name type="scientific">Fonticula alba</name>
    <name type="common">Slime mold</name>
    <dbReference type="NCBI Taxonomy" id="691883"/>
    <lineage>
        <taxon>Eukaryota</taxon>
        <taxon>Rotosphaerida</taxon>
        <taxon>Fonticulaceae</taxon>
        <taxon>Fonticula</taxon>
    </lineage>
</organism>
<dbReference type="Pfam" id="PF07225">
    <property type="entry name" value="NDUF_B4"/>
    <property type="match status" value="1"/>
</dbReference>
<gene>
    <name evidence="15" type="ORF">H696_05234</name>
</gene>
<sequence>MQNPFSATPIMRDPAIESWASMRENQFRYFRITPRNAVIMAVAGVILPYTLYHVIVNDMEAAQDRKRIPLRPMLYSSRLDQPAAPVAEE</sequence>
<protein>
    <recommendedName>
        <fullName evidence="3">NADH dehydrogenase [ubiquinone] 1 beta subcomplex subunit 4</fullName>
    </recommendedName>
    <alternativeName>
        <fullName evidence="12">Complex I-B15</fullName>
    </alternativeName>
    <alternativeName>
        <fullName evidence="13">NADH-ubiquinone oxidoreductase B15 subunit</fullName>
    </alternativeName>
</protein>
<keyword evidence="7" id="KW-0999">Mitochondrion inner membrane</keyword>
<keyword evidence="11 14" id="KW-0472">Membrane</keyword>
<evidence type="ECO:0000256" key="2">
    <source>
        <dbReference type="ARBA" id="ARBA00007260"/>
    </source>
</evidence>
<comment type="similarity">
    <text evidence="2">Belongs to the complex I NDUFB4 subunit family.</text>
</comment>
<keyword evidence="4" id="KW-0813">Transport</keyword>
<reference evidence="15" key="1">
    <citation type="submission" date="2013-04" db="EMBL/GenBank/DDBJ databases">
        <title>The Genome Sequence of Fonticula alba ATCC 38817.</title>
        <authorList>
            <consortium name="The Broad Institute Genomics Platform"/>
            <person name="Russ C."/>
            <person name="Cuomo C."/>
            <person name="Burger G."/>
            <person name="Gray M.W."/>
            <person name="Holland P.W.H."/>
            <person name="King N."/>
            <person name="Lang F.B.F."/>
            <person name="Roger A.J."/>
            <person name="Ruiz-Trillo I."/>
            <person name="Brown M."/>
            <person name="Walker B."/>
            <person name="Young S."/>
            <person name="Zeng Q."/>
            <person name="Gargeya S."/>
            <person name="Fitzgerald M."/>
            <person name="Haas B."/>
            <person name="Abouelleil A."/>
            <person name="Allen A.W."/>
            <person name="Alvarado L."/>
            <person name="Arachchi H.M."/>
            <person name="Berlin A.M."/>
            <person name="Chapman S.B."/>
            <person name="Gainer-Dewar J."/>
            <person name="Goldberg J."/>
            <person name="Griggs A."/>
            <person name="Gujja S."/>
            <person name="Hansen M."/>
            <person name="Howarth C."/>
            <person name="Imamovic A."/>
            <person name="Ireland A."/>
            <person name="Larimer J."/>
            <person name="McCowan C."/>
            <person name="Murphy C."/>
            <person name="Pearson M."/>
            <person name="Poon T.W."/>
            <person name="Priest M."/>
            <person name="Roberts A."/>
            <person name="Saif S."/>
            <person name="Shea T."/>
            <person name="Sisk P."/>
            <person name="Sykes S."/>
            <person name="Wortman J."/>
            <person name="Nusbaum C."/>
            <person name="Birren B."/>
        </authorList>
    </citation>
    <scope>NUCLEOTIDE SEQUENCE [LARGE SCALE GENOMIC DNA]</scope>
    <source>
        <strain evidence="15">ATCC 38817</strain>
    </source>
</reference>
<keyword evidence="5" id="KW-0679">Respiratory chain</keyword>
<evidence type="ECO:0000256" key="7">
    <source>
        <dbReference type="ARBA" id="ARBA00022792"/>
    </source>
</evidence>
<evidence type="ECO:0000256" key="13">
    <source>
        <dbReference type="ARBA" id="ARBA00030987"/>
    </source>
</evidence>
<keyword evidence="10" id="KW-0496">Mitochondrion</keyword>
<dbReference type="Proteomes" id="UP000030693">
    <property type="component" value="Unassembled WGS sequence"/>
</dbReference>
<dbReference type="OrthoDB" id="15108at2759"/>
<name>A0A058Z2F3_FONAL</name>
<evidence type="ECO:0000313" key="16">
    <source>
        <dbReference type="Proteomes" id="UP000030693"/>
    </source>
</evidence>
<keyword evidence="6 14" id="KW-0812">Transmembrane</keyword>
<dbReference type="EMBL" id="KB932209">
    <property type="protein sequence ID" value="KCV68316.1"/>
    <property type="molecule type" value="Genomic_DNA"/>
</dbReference>
<dbReference type="AlphaFoldDB" id="A0A058Z2F3"/>
<keyword evidence="9 14" id="KW-1133">Transmembrane helix</keyword>
<evidence type="ECO:0000313" key="15">
    <source>
        <dbReference type="EMBL" id="KCV68316.1"/>
    </source>
</evidence>
<evidence type="ECO:0000256" key="6">
    <source>
        <dbReference type="ARBA" id="ARBA00022692"/>
    </source>
</evidence>
<evidence type="ECO:0000256" key="5">
    <source>
        <dbReference type="ARBA" id="ARBA00022660"/>
    </source>
</evidence>
<evidence type="ECO:0000256" key="10">
    <source>
        <dbReference type="ARBA" id="ARBA00023128"/>
    </source>
</evidence>
<dbReference type="RefSeq" id="XP_009497370.1">
    <property type="nucleotide sequence ID" value="XM_009499095.1"/>
</dbReference>
<evidence type="ECO:0000256" key="4">
    <source>
        <dbReference type="ARBA" id="ARBA00022448"/>
    </source>
</evidence>
<keyword evidence="16" id="KW-1185">Reference proteome</keyword>